<dbReference type="SUPFAM" id="SSF81301">
    <property type="entry name" value="Nucleotidyltransferase"/>
    <property type="match status" value="1"/>
</dbReference>
<reference evidence="1 2" key="1">
    <citation type="submission" date="2018-05" db="EMBL/GenBank/DDBJ databases">
        <title>Rhodoferax soyangensis sp.nov., isolated from an oligotrophic freshwater lake.</title>
        <authorList>
            <person name="Park M."/>
        </authorList>
    </citation>
    <scope>NUCLEOTIDE SEQUENCE [LARGE SCALE GENOMIC DNA]</scope>
    <source>
        <strain evidence="1 2">IMCC26218</strain>
    </source>
</reference>
<dbReference type="AlphaFoldDB" id="A0A3E1R9K1"/>
<protein>
    <submittedName>
        <fullName evidence="1">DNA polymerase beta</fullName>
    </submittedName>
</protein>
<proteinExistence type="predicted"/>
<dbReference type="CDD" id="cd05403">
    <property type="entry name" value="NT_KNTase_like"/>
    <property type="match status" value="1"/>
</dbReference>
<accession>A0A3E1R9K1</accession>
<evidence type="ECO:0000313" key="2">
    <source>
        <dbReference type="Proteomes" id="UP000260665"/>
    </source>
</evidence>
<organism evidence="1 2">
    <name type="scientific">Rhodoferax lacus</name>
    <dbReference type="NCBI Taxonomy" id="2184758"/>
    <lineage>
        <taxon>Bacteria</taxon>
        <taxon>Pseudomonadati</taxon>
        <taxon>Pseudomonadota</taxon>
        <taxon>Betaproteobacteria</taxon>
        <taxon>Burkholderiales</taxon>
        <taxon>Comamonadaceae</taxon>
        <taxon>Rhodoferax</taxon>
    </lineage>
</organism>
<dbReference type="EMBL" id="QFZK01000011">
    <property type="protein sequence ID" value="RFO95933.1"/>
    <property type="molecule type" value="Genomic_DNA"/>
</dbReference>
<gene>
    <name evidence="1" type="ORF">DIC66_16025</name>
</gene>
<evidence type="ECO:0000313" key="1">
    <source>
        <dbReference type="EMBL" id="RFO95933.1"/>
    </source>
</evidence>
<comment type="caution">
    <text evidence="1">The sequence shown here is derived from an EMBL/GenBank/DDBJ whole genome shotgun (WGS) entry which is preliminary data.</text>
</comment>
<sequence>MRLSSDQVQAIRSAAVSTFGDGAAVWLFGSRVDDAKKGGDIDLLVRPASAAAIEPFAKKVRMLTLLERALGERKIDLVVEQPGDERSIVTVAHATGVQIL</sequence>
<keyword evidence="2" id="KW-1185">Reference proteome</keyword>
<name>A0A3E1R9K1_9BURK</name>
<dbReference type="Proteomes" id="UP000260665">
    <property type="component" value="Unassembled WGS sequence"/>
</dbReference>
<dbReference type="InterPro" id="IPR043519">
    <property type="entry name" value="NT_sf"/>
</dbReference>
<dbReference type="Gene3D" id="3.30.460.10">
    <property type="entry name" value="Beta Polymerase, domain 2"/>
    <property type="match status" value="1"/>
</dbReference>
<dbReference type="OrthoDB" id="14556at2"/>